<dbReference type="GO" id="GO:0043190">
    <property type="term" value="C:ATP-binding cassette (ABC) transporter complex"/>
    <property type="evidence" value="ECO:0007669"/>
    <property type="project" value="InterPro"/>
</dbReference>
<dbReference type="PANTHER" id="PTHR30614">
    <property type="entry name" value="MEMBRANE COMPONENT OF AMINO ACID ABC TRANSPORTER"/>
    <property type="match status" value="1"/>
</dbReference>
<dbReference type="GO" id="GO:0006865">
    <property type="term" value="P:amino acid transport"/>
    <property type="evidence" value="ECO:0007669"/>
    <property type="project" value="TreeGrafter"/>
</dbReference>
<dbReference type="InterPro" id="IPR043429">
    <property type="entry name" value="ArtM/GltK/GlnP/TcyL/YhdX-like"/>
</dbReference>
<feature type="transmembrane region" description="Helical" evidence="7">
    <location>
        <begin position="236"/>
        <end position="261"/>
    </location>
</feature>
<dbReference type="InterPro" id="IPR035906">
    <property type="entry name" value="MetI-like_sf"/>
</dbReference>
<keyword evidence="5 7" id="KW-1133">Transmembrane helix</keyword>
<dbReference type="InterPro" id="IPR000515">
    <property type="entry name" value="MetI-like"/>
</dbReference>
<sequence>MSTVLYDAPGPRARVRNRLLAVVTVIIVVAIIGFVLYRFAMTGQFTAEKWELFRYTAVWRAIGTATLTTLSAFIVAALGSLVLGLVLSIGRVSSHRWVRWPVTVFTEIFRAIPVLILMMIMYYGLPTLGLEFINPYVAVVVGLILYNGSVLAEVFRSGIESLPSGQGEAGYAIGLRKTGVMSIILYPQAIRAMMPVIISQLVVVLKDTALGFIVTFQELLYLAKFYGSQVDYGAPIIPSTIIFGSIYIALCLLLAGLAKWVEVRTRRSKKLPTDPNFREDLGAAETKAIALQSESHEAGGRQI</sequence>
<evidence type="ECO:0000256" key="3">
    <source>
        <dbReference type="ARBA" id="ARBA00022475"/>
    </source>
</evidence>
<name>A0A2A9DY57_9MICO</name>
<comment type="caution">
    <text evidence="9">The sequence shown here is derived from an EMBL/GenBank/DDBJ whole genome shotgun (WGS) entry which is preliminary data.</text>
</comment>
<comment type="similarity">
    <text evidence="7">Belongs to the binding-protein-dependent transport system permease family.</text>
</comment>
<evidence type="ECO:0000313" key="10">
    <source>
        <dbReference type="Proteomes" id="UP000221369"/>
    </source>
</evidence>
<dbReference type="RefSeq" id="WP_098407454.1">
    <property type="nucleotide sequence ID" value="NZ_PDJE01000001.1"/>
</dbReference>
<feature type="transmembrane region" description="Helical" evidence="7">
    <location>
        <begin position="57"/>
        <end position="90"/>
    </location>
</feature>
<comment type="subcellular location">
    <subcellularLocation>
        <location evidence="1 7">Cell membrane</location>
        <topology evidence="1 7">Multi-pass membrane protein</topology>
    </subcellularLocation>
</comment>
<keyword evidence="3" id="KW-1003">Cell membrane</keyword>
<protein>
    <submittedName>
        <fullName evidence="9">Glutamate transport system permease protein</fullName>
    </submittedName>
</protein>
<gene>
    <name evidence="9" type="ORF">ATJ78_2011</name>
</gene>
<evidence type="ECO:0000256" key="5">
    <source>
        <dbReference type="ARBA" id="ARBA00022989"/>
    </source>
</evidence>
<evidence type="ECO:0000313" key="9">
    <source>
        <dbReference type="EMBL" id="PFG31065.1"/>
    </source>
</evidence>
<evidence type="ECO:0000256" key="4">
    <source>
        <dbReference type="ARBA" id="ARBA00022692"/>
    </source>
</evidence>
<dbReference type="NCBIfam" id="TIGR01726">
    <property type="entry name" value="HEQRo_perm_3TM"/>
    <property type="match status" value="1"/>
</dbReference>
<proteinExistence type="inferred from homology"/>
<organism evidence="9 10">
    <name type="scientific">Paramicrobacterium agarici</name>
    <dbReference type="NCBI Taxonomy" id="630514"/>
    <lineage>
        <taxon>Bacteria</taxon>
        <taxon>Bacillati</taxon>
        <taxon>Actinomycetota</taxon>
        <taxon>Actinomycetes</taxon>
        <taxon>Micrococcales</taxon>
        <taxon>Microbacteriaceae</taxon>
        <taxon>Paramicrobacterium</taxon>
    </lineage>
</organism>
<dbReference type="GO" id="GO:0022857">
    <property type="term" value="F:transmembrane transporter activity"/>
    <property type="evidence" value="ECO:0007669"/>
    <property type="project" value="InterPro"/>
</dbReference>
<keyword evidence="6 7" id="KW-0472">Membrane</keyword>
<feature type="transmembrane region" description="Helical" evidence="7">
    <location>
        <begin position="102"/>
        <end position="124"/>
    </location>
</feature>
<dbReference type="AlphaFoldDB" id="A0A2A9DY57"/>
<evidence type="ECO:0000256" key="6">
    <source>
        <dbReference type="ARBA" id="ARBA00023136"/>
    </source>
</evidence>
<evidence type="ECO:0000259" key="8">
    <source>
        <dbReference type="PROSITE" id="PS50928"/>
    </source>
</evidence>
<reference evidence="9 10" key="1">
    <citation type="submission" date="2017-10" db="EMBL/GenBank/DDBJ databases">
        <title>Sequencing the genomes of 1000 actinobacteria strains.</title>
        <authorList>
            <person name="Klenk H.-P."/>
        </authorList>
    </citation>
    <scope>NUCLEOTIDE SEQUENCE [LARGE SCALE GENOMIC DNA]</scope>
    <source>
        <strain evidence="9 10">DSM 21798</strain>
    </source>
</reference>
<dbReference type="EMBL" id="PDJE01000001">
    <property type="protein sequence ID" value="PFG31065.1"/>
    <property type="molecule type" value="Genomic_DNA"/>
</dbReference>
<evidence type="ECO:0000256" key="7">
    <source>
        <dbReference type="RuleBase" id="RU363032"/>
    </source>
</evidence>
<keyword evidence="2 7" id="KW-0813">Transport</keyword>
<dbReference type="CDD" id="cd06261">
    <property type="entry name" value="TM_PBP2"/>
    <property type="match status" value="1"/>
</dbReference>
<dbReference type="Gene3D" id="1.10.3720.10">
    <property type="entry name" value="MetI-like"/>
    <property type="match status" value="1"/>
</dbReference>
<dbReference type="SUPFAM" id="SSF161098">
    <property type="entry name" value="MetI-like"/>
    <property type="match status" value="1"/>
</dbReference>
<dbReference type="InterPro" id="IPR010065">
    <property type="entry name" value="AA_ABC_transptr_permease_3TM"/>
</dbReference>
<dbReference type="PROSITE" id="PS50928">
    <property type="entry name" value="ABC_TM1"/>
    <property type="match status" value="1"/>
</dbReference>
<accession>A0A2A9DY57</accession>
<dbReference type="Proteomes" id="UP000221369">
    <property type="component" value="Unassembled WGS sequence"/>
</dbReference>
<dbReference type="PANTHER" id="PTHR30614:SF21">
    <property type="entry name" value="AMINO ACID ABC TRANSPORTER PERMEASE"/>
    <property type="match status" value="1"/>
</dbReference>
<feature type="transmembrane region" description="Helical" evidence="7">
    <location>
        <begin position="136"/>
        <end position="155"/>
    </location>
</feature>
<evidence type="ECO:0000256" key="2">
    <source>
        <dbReference type="ARBA" id="ARBA00022448"/>
    </source>
</evidence>
<keyword evidence="10" id="KW-1185">Reference proteome</keyword>
<feature type="transmembrane region" description="Helical" evidence="7">
    <location>
        <begin position="196"/>
        <end position="216"/>
    </location>
</feature>
<feature type="transmembrane region" description="Helical" evidence="7">
    <location>
        <begin position="19"/>
        <end position="37"/>
    </location>
</feature>
<keyword evidence="4 7" id="KW-0812">Transmembrane</keyword>
<dbReference type="Pfam" id="PF00528">
    <property type="entry name" value="BPD_transp_1"/>
    <property type="match status" value="1"/>
</dbReference>
<feature type="domain" description="ABC transmembrane type-1" evidence="8">
    <location>
        <begin position="66"/>
        <end position="258"/>
    </location>
</feature>
<evidence type="ECO:0000256" key="1">
    <source>
        <dbReference type="ARBA" id="ARBA00004651"/>
    </source>
</evidence>